<dbReference type="GeneID" id="91379150"/>
<feature type="domain" description="Amidohydrolase-related" evidence="2">
    <location>
        <begin position="53"/>
        <end position="398"/>
    </location>
</feature>
<accession>A0ABZ1N8J5</accession>
<protein>
    <submittedName>
        <fullName evidence="3">Amidohydrolase family protein</fullName>
    </submittedName>
</protein>
<dbReference type="RefSeq" id="WP_328657076.1">
    <property type="nucleotide sequence ID" value="NZ_CP108014.1"/>
</dbReference>
<keyword evidence="4" id="KW-1185">Reference proteome</keyword>
<gene>
    <name evidence="3" type="ORF">OG308_33705</name>
</gene>
<reference evidence="3 4" key="1">
    <citation type="submission" date="2022-10" db="EMBL/GenBank/DDBJ databases">
        <title>The complete genomes of actinobacterial strains from the NBC collection.</title>
        <authorList>
            <person name="Joergensen T.S."/>
            <person name="Alvarez Arevalo M."/>
            <person name="Sterndorff E.B."/>
            <person name="Faurdal D."/>
            <person name="Vuksanovic O."/>
            <person name="Mourched A.-S."/>
            <person name="Charusanti P."/>
            <person name="Shaw S."/>
            <person name="Blin K."/>
            <person name="Weber T."/>
        </authorList>
    </citation>
    <scope>NUCLEOTIDE SEQUENCE [LARGE SCALE GENOMIC DNA]</scope>
    <source>
        <strain evidence="3 4">NBC_01413</strain>
    </source>
</reference>
<sequence length="422" mass="45101">MEIFVDGLFVPVHDGAEPYRGFLTAENGVVTATGPGSPEIPPGATVVDLAGKLVLPGFVSAHSHLWQSVFRGLADGCSTYGWIEQLHMRYGPLLTESDMYAFTVHGGHDLLRHGITTVCNHTHSFGGGAAGQWRAALDLPQRTVYAHSPSRTDTAAERRAGIEQFQKITAEVDDPHILGRSYNTTWPLDEPEMRAEAELLTEYGIGKHLHYLEDPAAADRQRADFPLLLATGSVGPDTVFAHFIHTTPEIVAEAGRRGAAMAWNPLSNGRLGSGVPDILGYRAAGLRIGLGVDGQASADVADPFQNMRTGLYLLRAAARDATVLSSREILRMHTLGSAEALGVEDRVGSLEPGKFADFLVIDPERPSTGPLSPDLYAHTVLALSAANITDVRLGGRTVSAGLFEPTATGAIHERVAALRALL</sequence>
<dbReference type="PANTHER" id="PTHR43794:SF11">
    <property type="entry name" value="AMIDOHYDROLASE-RELATED DOMAIN-CONTAINING PROTEIN"/>
    <property type="match status" value="1"/>
</dbReference>
<evidence type="ECO:0000256" key="1">
    <source>
        <dbReference type="ARBA" id="ARBA00022801"/>
    </source>
</evidence>
<dbReference type="InterPro" id="IPR011059">
    <property type="entry name" value="Metal-dep_hydrolase_composite"/>
</dbReference>
<dbReference type="Proteomes" id="UP001621418">
    <property type="component" value="Chromosome"/>
</dbReference>
<dbReference type="SUPFAM" id="SSF51556">
    <property type="entry name" value="Metallo-dependent hydrolases"/>
    <property type="match status" value="1"/>
</dbReference>
<name>A0ABZ1N8J5_9NOCA</name>
<dbReference type="Pfam" id="PF01979">
    <property type="entry name" value="Amidohydro_1"/>
    <property type="match status" value="1"/>
</dbReference>
<evidence type="ECO:0000313" key="3">
    <source>
        <dbReference type="EMBL" id="WTY36133.1"/>
    </source>
</evidence>
<keyword evidence="1" id="KW-0378">Hydrolase</keyword>
<dbReference type="InterPro" id="IPR050287">
    <property type="entry name" value="MTA/SAH_deaminase"/>
</dbReference>
<dbReference type="InterPro" id="IPR006680">
    <property type="entry name" value="Amidohydro-rel"/>
</dbReference>
<organism evidence="3 4">
    <name type="scientific">Nocardia salmonicida</name>
    <dbReference type="NCBI Taxonomy" id="53431"/>
    <lineage>
        <taxon>Bacteria</taxon>
        <taxon>Bacillati</taxon>
        <taxon>Actinomycetota</taxon>
        <taxon>Actinomycetes</taxon>
        <taxon>Mycobacteriales</taxon>
        <taxon>Nocardiaceae</taxon>
        <taxon>Nocardia</taxon>
    </lineage>
</organism>
<dbReference type="EMBL" id="CP109527">
    <property type="protein sequence ID" value="WTY36133.1"/>
    <property type="molecule type" value="Genomic_DNA"/>
</dbReference>
<evidence type="ECO:0000259" key="2">
    <source>
        <dbReference type="Pfam" id="PF01979"/>
    </source>
</evidence>
<dbReference type="PANTHER" id="PTHR43794">
    <property type="entry name" value="AMINOHYDROLASE SSNA-RELATED"/>
    <property type="match status" value="1"/>
</dbReference>
<dbReference type="SUPFAM" id="SSF51338">
    <property type="entry name" value="Composite domain of metallo-dependent hydrolases"/>
    <property type="match status" value="1"/>
</dbReference>
<proteinExistence type="predicted"/>
<dbReference type="InterPro" id="IPR032466">
    <property type="entry name" value="Metal_Hydrolase"/>
</dbReference>
<evidence type="ECO:0000313" key="4">
    <source>
        <dbReference type="Proteomes" id="UP001621418"/>
    </source>
</evidence>
<dbReference type="Gene3D" id="3.20.20.140">
    <property type="entry name" value="Metal-dependent hydrolases"/>
    <property type="match status" value="1"/>
</dbReference>
<dbReference type="Gene3D" id="2.30.40.10">
    <property type="entry name" value="Urease, subunit C, domain 1"/>
    <property type="match status" value="1"/>
</dbReference>